<name>A0A0L6UUX5_9BASI</name>
<protein>
    <submittedName>
        <fullName evidence="1">Uncharacterized protein</fullName>
    </submittedName>
</protein>
<proteinExistence type="predicted"/>
<dbReference type="VEuPathDB" id="FungiDB:VP01_3617g1"/>
<dbReference type="AlphaFoldDB" id="A0A0L6UUX5"/>
<accession>A0A0L6UUX5</accession>
<sequence length="206" mass="22947">MDALNARLEKLMHIMSKERAQRLATKETLRQNQACLNATAGQQKPAPASKPMCLPNHKPSMRPMAPLPRCLLDWPPCCHLPRAIPHRRQKSGVCRLVYEGLHSNLVPAVPGQSLQRASVITTASGAEVALRYLCQIGTVLAYTQDFNQHTRTVGWADTLLMSLYQNGLKENIQLVMVMSNVEFDSLQSMQAMAQKAQTIEGIQRDC</sequence>
<gene>
    <name evidence="1" type="ORF">VP01_3617g1</name>
</gene>
<evidence type="ECO:0000313" key="1">
    <source>
        <dbReference type="EMBL" id="KNZ52328.1"/>
    </source>
</evidence>
<dbReference type="Proteomes" id="UP000037035">
    <property type="component" value="Unassembled WGS sequence"/>
</dbReference>
<dbReference type="OrthoDB" id="1432677at2759"/>
<dbReference type="EMBL" id="LAVV01008632">
    <property type="protein sequence ID" value="KNZ52328.1"/>
    <property type="molecule type" value="Genomic_DNA"/>
</dbReference>
<organism evidence="1 2">
    <name type="scientific">Puccinia sorghi</name>
    <dbReference type="NCBI Taxonomy" id="27349"/>
    <lineage>
        <taxon>Eukaryota</taxon>
        <taxon>Fungi</taxon>
        <taxon>Dikarya</taxon>
        <taxon>Basidiomycota</taxon>
        <taxon>Pucciniomycotina</taxon>
        <taxon>Pucciniomycetes</taxon>
        <taxon>Pucciniales</taxon>
        <taxon>Pucciniaceae</taxon>
        <taxon>Puccinia</taxon>
    </lineage>
</organism>
<evidence type="ECO:0000313" key="2">
    <source>
        <dbReference type="Proteomes" id="UP000037035"/>
    </source>
</evidence>
<keyword evidence="2" id="KW-1185">Reference proteome</keyword>
<reference evidence="1 2" key="1">
    <citation type="submission" date="2015-08" db="EMBL/GenBank/DDBJ databases">
        <title>Next Generation Sequencing and Analysis of the Genome of Puccinia sorghi L Schw, the Causal Agent of Maize Common Rust.</title>
        <authorList>
            <person name="Rochi L."/>
            <person name="Burguener G."/>
            <person name="Darino M."/>
            <person name="Turjanski A."/>
            <person name="Kreff E."/>
            <person name="Dieguez M.J."/>
            <person name="Sacco F."/>
        </authorList>
    </citation>
    <scope>NUCLEOTIDE SEQUENCE [LARGE SCALE GENOMIC DNA]</scope>
    <source>
        <strain evidence="1 2">RO10H11247</strain>
    </source>
</reference>
<comment type="caution">
    <text evidence="1">The sequence shown here is derived from an EMBL/GenBank/DDBJ whole genome shotgun (WGS) entry which is preliminary data.</text>
</comment>